<reference evidence="1" key="1">
    <citation type="journal article" date="2013" name="Int. J. Syst. Evol. Microbiol.">
        <title>Aestuariibaculum suncheonense gen. nov., sp. nov., a marine bacterium of the family Flavobacteriaceae isolated from a tidal flat and emended descriptions of the genera Gaetbulibacter and Tamlana.</title>
        <authorList>
            <person name="Jeong S.H."/>
            <person name="Park M.S."/>
            <person name="Jin H.M."/>
            <person name="Lee K."/>
            <person name="Park W."/>
            <person name="Jeon C.O."/>
        </authorList>
    </citation>
    <scope>NUCLEOTIDE SEQUENCE</scope>
    <source>
        <strain evidence="1">SC17</strain>
    </source>
</reference>
<dbReference type="Proteomes" id="UP000602057">
    <property type="component" value="Unassembled WGS sequence"/>
</dbReference>
<name>A0A8J6UBJ0_9FLAO</name>
<dbReference type="AlphaFoldDB" id="A0A8J6UBJ0"/>
<gene>
    <name evidence="1" type="ORF">ICJ84_12925</name>
</gene>
<organism evidence="1 2">
    <name type="scientific">Aestuariibaculum suncheonense</name>
    <dbReference type="NCBI Taxonomy" id="1028745"/>
    <lineage>
        <taxon>Bacteria</taxon>
        <taxon>Pseudomonadati</taxon>
        <taxon>Bacteroidota</taxon>
        <taxon>Flavobacteriia</taxon>
        <taxon>Flavobacteriales</taxon>
        <taxon>Flavobacteriaceae</taxon>
    </lineage>
</organism>
<protein>
    <submittedName>
        <fullName evidence="1">Uncharacterized protein</fullName>
    </submittedName>
</protein>
<sequence length="295" mass="35026">MISLMVDFIKVSVDKSFEKRLLENQKLEFNCKICYSTGVVDSNFLYAEYKGLRFNIINSENDCKQTVITLEGSLHKFWNDGKHNHNDFTNTNLDEVLNELVHQFGLWPSDMRLRQIEFGVNIRYPECVDEIMNGCLEHKAKPFKYTFVRDEGKYIQAKHENYIVKLYDKQLQNCKRYPDLEPIMRFEVGYKRMYSLNKKGIYTLQDLVNYGLEEFGEELVCYWEAILFYDAKVFDGSDKQYIYSNPKYWRELSSTNFNYHRGQMRKALSKSSKSIKRTIRALIKEKSEQLVSHTV</sequence>
<evidence type="ECO:0000313" key="1">
    <source>
        <dbReference type="EMBL" id="MBD0836338.1"/>
    </source>
</evidence>
<dbReference type="RefSeq" id="WP_188216834.1">
    <property type="nucleotide sequence ID" value="NZ_BAABGH010000002.1"/>
</dbReference>
<reference evidence="1" key="2">
    <citation type="submission" date="2020-09" db="EMBL/GenBank/DDBJ databases">
        <authorList>
            <person name="Wu Z."/>
        </authorList>
    </citation>
    <scope>NUCLEOTIDE SEQUENCE</scope>
    <source>
        <strain evidence="1">SC17</strain>
    </source>
</reference>
<accession>A0A8J6UBJ0</accession>
<keyword evidence="2" id="KW-1185">Reference proteome</keyword>
<dbReference type="EMBL" id="JACVXC010000005">
    <property type="protein sequence ID" value="MBD0836338.1"/>
    <property type="molecule type" value="Genomic_DNA"/>
</dbReference>
<comment type="caution">
    <text evidence="1">The sequence shown here is derived from an EMBL/GenBank/DDBJ whole genome shotgun (WGS) entry which is preliminary data.</text>
</comment>
<evidence type="ECO:0000313" key="2">
    <source>
        <dbReference type="Proteomes" id="UP000602057"/>
    </source>
</evidence>
<proteinExistence type="predicted"/>